<evidence type="ECO:0000256" key="4">
    <source>
        <dbReference type="ARBA" id="ARBA00023136"/>
    </source>
</evidence>
<dbReference type="Proteomes" id="UP000281112">
    <property type="component" value="Unassembled WGS sequence"/>
</dbReference>
<dbReference type="EMBL" id="RJVQ01000011">
    <property type="protein sequence ID" value="RQW61577.1"/>
    <property type="molecule type" value="Genomic_DNA"/>
</dbReference>
<comment type="caution">
    <text evidence="7">The sequence shown here is derived from an EMBL/GenBank/DDBJ whole genome shotgun (WGS) entry which is preliminary data.</text>
</comment>
<dbReference type="AlphaFoldDB" id="A0A3N9TBM4"/>
<protein>
    <submittedName>
        <fullName evidence="7">Translocation/assembly module TamB</fullName>
    </submittedName>
</protein>
<dbReference type="GO" id="GO:0009306">
    <property type="term" value="P:protein secretion"/>
    <property type="evidence" value="ECO:0007669"/>
    <property type="project" value="InterPro"/>
</dbReference>
<evidence type="ECO:0000259" key="6">
    <source>
        <dbReference type="Pfam" id="PF04357"/>
    </source>
</evidence>
<evidence type="ECO:0000313" key="8">
    <source>
        <dbReference type="Proteomes" id="UP000281112"/>
    </source>
</evidence>
<dbReference type="PANTHER" id="PTHR36985:SF1">
    <property type="entry name" value="TRANSLOCATION AND ASSEMBLY MODULE SUBUNIT TAMB"/>
    <property type="match status" value="1"/>
</dbReference>
<evidence type="ECO:0000256" key="5">
    <source>
        <dbReference type="SAM" id="Phobius"/>
    </source>
</evidence>
<sequence>MITRLFTLGKWLFVSVVILIVLMVVSVTALLYSTAGLNIALWGAEKALPSLSVARSEGTLGKSFTLHNIAFIDKTNHIDLSAESLSISLEATCLFRPAICINQIKGQGIKFAMQTSESPADSKEDATENSQVSSPLPIDIKSAQLNDIDISIDGTKIKWQSLSTGLAWRGVNFRLSPTDWQGIDVSLPVTEKNTQGQAVSAKSSDTVIEGVKLPDITLPLNMTLPRLTVSDLVIQQGESQNKINRIDLSVNTQNSSVNVDKLSVVTPQAEASLSGKANLIGDYPLNFDVSAKYLQAPIKGQSADVEISGSLADLLVKLDAKGALETQLQASLSLVKDNLPFDIQAKNTHGSWPIENQPQYWLDVSQLQASGDLKSYSFSLQADTKAQDMADLSAVMKGNGTLSSVSIEQLLIKTLDGSISGKLTANWEQDVKVNSELVIDKLKPEAFVKNTPGVINGQINTNATILSSGAWKANVTKLDVTGSIKGYPLVAKGEVSANSTTKGLGVEISTPKLVVSHGPNRVVLDGKLAEKWNLNANINITDLSKTLAQSTGQVTGNVVLTGSQENPKANLKLSGRNIRWQDLFKAESVSLTGAVSSLTSPAGQVDLTLSQGAFQDQRFNSLNVNVDGGVSSHRLTLNIDSPQLDGKASLQGSLDKAYSNWKGQITDVQLSHESKQLSLLKPIDIKANISKGSASIGPHCWGVDDASLCLVKQAQVSANEVTASLSLKALSLDSITGWIPDSPVTAKGVINGSSSVVWKKGKDADINADLTVSQGEIKTVGDGAVTLGWDDISLKALLKKGKLDAQLNANLTDNGDISLNTLIPDVKAENKKLQGNLNLSKINIDFLKPLLGEYSQASALINSDIKLSGELLHPEANGAVTISDIHASGELFPIEVNKGDIKLNLMGYDAKLTALINTPDGDLSIDGDANWDDLANWTVNSHVYADGLNVDVPPMVKIQVIPDINLHMKPSLAQIDGTVKIPKGIIEVEELPESAVEVSKDQVIVDAKGDPVAEQVMPFKVDTNIEVQLGDELRLSAFGLKGRLQGLLKIAQKDNAPFVTGDVNILNGTYRSFGQDLVIQQGKVMMNGSVNKPYVNITAIRNPDNIEDDVTAGIKVSGPADNPSVTVFSDPSMAQANALSYLLRGQDLDTEGGDNSMTTALIGLSLAQSGHIVGELGQAVGVQDLQLDTTGSGDDSQVTVSGYVLPGLQVKYGVGIFNSVGEFTLRYRLVKNLYVEAVSGLTSAVDLLYQFEFD</sequence>
<dbReference type="GO" id="GO:0097347">
    <property type="term" value="C:TAM protein secretion complex"/>
    <property type="evidence" value="ECO:0007669"/>
    <property type="project" value="TreeGrafter"/>
</dbReference>
<gene>
    <name evidence="7" type="ORF">EES38_18430</name>
</gene>
<reference evidence="7 8" key="1">
    <citation type="submission" date="2018-11" db="EMBL/GenBank/DDBJ databases">
        <title>Vibrio LJC006 sp. nov., isolated from seawater during the bloom of the enteromorpha.</title>
        <authorList>
            <person name="Liang J."/>
        </authorList>
    </citation>
    <scope>NUCLEOTIDE SEQUENCE [LARGE SCALE GENOMIC DNA]</scope>
    <source>
        <strain evidence="7 8">LJC006</strain>
    </source>
</reference>
<dbReference type="Pfam" id="PF04357">
    <property type="entry name" value="TamB"/>
    <property type="match status" value="1"/>
</dbReference>
<evidence type="ECO:0000256" key="3">
    <source>
        <dbReference type="ARBA" id="ARBA00022989"/>
    </source>
</evidence>
<organism evidence="7 8">
    <name type="scientific">Vibrio viridaestus</name>
    <dbReference type="NCBI Taxonomy" id="2487322"/>
    <lineage>
        <taxon>Bacteria</taxon>
        <taxon>Pseudomonadati</taxon>
        <taxon>Pseudomonadota</taxon>
        <taxon>Gammaproteobacteria</taxon>
        <taxon>Vibrionales</taxon>
        <taxon>Vibrionaceae</taxon>
        <taxon>Vibrio</taxon>
    </lineage>
</organism>
<dbReference type="GO" id="GO:0005886">
    <property type="term" value="C:plasma membrane"/>
    <property type="evidence" value="ECO:0007669"/>
    <property type="project" value="InterPro"/>
</dbReference>
<evidence type="ECO:0000256" key="2">
    <source>
        <dbReference type="ARBA" id="ARBA00022692"/>
    </source>
</evidence>
<keyword evidence="2 5" id="KW-0812">Transmembrane</keyword>
<keyword evidence="4 5" id="KW-0472">Membrane</keyword>
<feature type="transmembrane region" description="Helical" evidence="5">
    <location>
        <begin position="12"/>
        <end position="32"/>
    </location>
</feature>
<feature type="domain" description="Translocation and assembly module TamB C-terminal" evidence="6">
    <location>
        <begin position="920"/>
        <end position="1253"/>
    </location>
</feature>
<accession>A0A3N9TBM4</accession>
<keyword evidence="8" id="KW-1185">Reference proteome</keyword>
<dbReference type="InterPro" id="IPR007452">
    <property type="entry name" value="TamB_C"/>
</dbReference>
<comment type="subcellular location">
    <subcellularLocation>
        <location evidence="1">Membrane</location>
        <topology evidence="1">Single-pass membrane protein</topology>
    </subcellularLocation>
</comment>
<evidence type="ECO:0000256" key="1">
    <source>
        <dbReference type="ARBA" id="ARBA00004167"/>
    </source>
</evidence>
<proteinExistence type="predicted"/>
<dbReference type="PANTHER" id="PTHR36985">
    <property type="entry name" value="TRANSLOCATION AND ASSEMBLY MODULE SUBUNIT TAMB"/>
    <property type="match status" value="1"/>
</dbReference>
<dbReference type="RefSeq" id="WP_124938681.1">
    <property type="nucleotide sequence ID" value="NZ_RJVQ01000011.1"/>
</dbReference>
<name>A0A3N9TBM4_9VIBR</name>
<dbReference type="OrthoDB" id="5555605at2"/>
<evidence type="ECO:0000313" key="7">
    <source>
        <dbReference type="EMBL" id="RQW61577.1"/>
    </source>
</evidence>
<keyword evidence="3 5" id="KW-1133">Transmembrane helix</keyword>